<dbReference type="SUPFAM" id="SSF48371">
    <property type="entry name" value="ARM repeat"/>
    <property type="match status" value="1"/>
</dbReference>
<feature type="domain" description="Dynein axonemal assembly factor 5 TPR repeats" evidence="2">
    <location>
        <begin position="33"/>
        <end position="78"/>
    </location>
</feature>
<organism evidence="3">
    <name type="scientific">Cladocopium goreaui</name>
    <dbReference type="NCBI Taxonomy" id="2562237"/>
    <lineage>
        <taxon>Eukaryota</taxon>
        <taxon>Sar</taxon>
        <taxon>Alveolata</taxon>
        <taxon>Dinophyceae</taxon>
        <taxon>Suessiales</taxon>
        <taxon>Symbiodiniaceae</taxon>
        <taxon>Cladocopium</taxon>
    </lineage>
</organism>
<feature type="region of interest" description="Disordered" evidence="1">
    <location>
        <begin position="15"/>
        <end position="37"/>
    </location>
</feature>
<dbReference type="AlphaFoldDB" id="A0A9P1DF22"/>
<reference evidence="3" key="1">
    <citation type="submission" date="2022-10" db="EMBL/GenBank/DDBJ databases">
        <authorList>
            <person name="Chen Y."/>
            <person name="Dougan E. K."/>
            <person name="Chan C."/>
            <person name="Rhodes N."/>
            <person name="Thang M."/>
        </authorList>
    </citation>
    <scope>NUCLEOTIDE SEQUENCE</scope>
</reference>
<dbReference type="OrthoDB" id="413572at2759"/>
<dbReference type="Gene3D" id="1.25.10.10">
    <property type="entry name" value="Leucine-rich Repeat Variant"/>
    <property type="match status" value="1"/>
</dbReference>
<evidence type="ECO:0000313" key="6">
    <source>
        <dbReference type="Proteomes" id="UP001152797"/>
    </source>
</evidence>
<dbReference type="InterPro" id="IPR011989">
    <property type="entry name" value="ARM-like"/>
</dbReference>
<dbReference type="EMBL" id="CAMXCT030004284">
    <property type="protein sequence ID" value="CAL4795758.1"/>
    <property type="molecule type" value="Genomic_DNA"/>
</dbReference>
<dbReference type="EMBL" id="CAMXCT010004284">
    <property type="protein sequence ID" value="CAI4008446.1"/>
    <property type="molecule type" value="Genomic_DNA"/>
</dbReference>
<proteinExistence type="predicted"/>
<comment type="caution">
    <text evidence="3">The sequence shown here is derived from an EMBL/GenBank/DDBJ whole genome shotgun (WGS) entry which is preliminary data.</text>
</comment>
<evidence type="ECO:0000313" key="4">
    <source>
        <dbReference type="EMBL" id="CAL1161821.1"/>
    </source>
</evidence>
<name>A0A9P1DF22_9DINO</name>
<gene>
    <name evidence="3" type="ORF">C1SCF055_LOCUS33889</name>
</gene>
<feature type="domain" description="Dynein axonemal assembly factor 5 TPR repeats" evidence="2">
    <location>
        <begin position="102"/>
        <end position="208"/>
    </location>
</feature>
<sequence length="225" mass="25316">MDALLKPLLKRMKDRRGAPWRLHQKNTPRSGPTSDRSEKCRECAVKILRSLVENTSDLSAALPYIFPSLVGRLGSEDLDGVAHLPEIMRPDPEQKPTEIAQPVEESEEVRLQLGHFVAALLLRCSPTQIYAYIDEATGLIRAQAMDPFHEVKALACETMISFCYNHTEMLLHFALPLARSLTSSLTHNHAKIRIAALRAVTACLWCGAPRRRQRRQRVGMVGEGW</sequence>
<dbReference type="InterPro" id="IPR052623">
    <property type="entry name" value="DAAF5"/>
</dbReference>
<feature type="compositionally biased region" description="Polar residues" evidence="1">
    <location>
        <begin position="25"/>
        <end position="34"/>
    </location>
</feature>
<protein>
    <submittedName>
        <fullName evidence="5">HEAT repeat-containing protein 2</fullName>
    </submittedName>
</protein>
<dbReference type="PANTHER" id="PTHR16216">
    <property type="entry name" value="DYNEIN ASSEMBLY FACTOR 5, AXONEMAL"/>
    <property type="match status" value="1"/>
</dbReference>
<evidence type="ECO:0000313" key="5">
    <source>
        <dbReference type="EMBL" id="CAL4795758.1"/>
    </source>
</evidence>
<reference evidence="4" key="2">
    <citation type="submission" date="2024-04" db="EMBL/GenBank/DDBJ databases">
        <authorList>
            <person name="Chen Y."/>
            <person name="Shah S."/>
            <person name="Dougan E. K."/>
            <person name="Thang M."/>
            <person name="Chan C."/>
        </authorList>
    </citation>
    <scope>NUCLEOTIDE SEQUENCE [LARGE SCALE GENOMIC DNA]</scope>
</reference>
<dbReference type="InterPro" id="IPR016024">
    <property type="entry name" value="ARM-type_fold"/>
</dbReference>
<keyword evidence="6" id="KW-1185">Reference proteome</keyword>
<evidence type="ECO:0000313" key="3">
    <source>
        <dbReference type="EMBL" id="CAI4008446.1"/>
    </source>
</evidence>
<evidence type="ECO:0000256" key="1">
    <source>
        <dbReference type="SAM" id="MobiDB-lite"/>
    </source>
</evidence>
<dbReference type="PANTHER" id="PTHR16216:SF2">
    <property type="entry name" value="DYNEIN AXONEMAL ASSEMBLY FACTOR 5"/>
    <property type="match status" value="1"/>
</dbReference>
<accession>A0A9P1DF22</accession>
<dbReference type="Proteomes" id="UP001152797">
    <property type="component" value="Unassembled WGS sequence"/>
</dbReference>
<dbReference type="InterPro" id="IPR057978">
    <property type="entry name" value="TPR_DAAF5"/>
</dbReference>
<evidence type="ECO:0000259" key="2">
    <source>
        <dbReference type="Pfam" id="PF25757"/>
    </source>
</evidence>
<dbReference type="EMBL" id="CAMXCT020004284">
    <property type="protein sequence ID" value="CAL1161821.1"/>
    <property type="molecule type" value="Genomic_DNA"/>
</dbReference>
<dbReference type="Pfam" id="PF25757">
    <property type="entry name" value="TPR_DNAAF5"/>
    <property type="match status" value="2"/>
</dbReference>